<dbReference type="GO" id="GO:0002161">
    <property type="term" value="F:aminoacyl-tRNA deacylase activity"/>
    <property type="evidence" value="ECO:0007669"/>
    <property type="project" value="InterPro"/>
</dbReference>
<keyword evidence="4" id="KW-1185">Reference proteome</keyword>
<accession>A0A8A7KDS0</accession>
<dbReference type="FunFam" id="3.90.960.10:FF:000005">
    <property type="entry name" value="Putative prolyl-tRNA synthetase"/>
    <property type="match status" value="1"/>
</dbReference>
<dbReference type="PANTHER" id="PTHR31423">
    <property type="entry name" value="YBAK DOMAIN-CONTAINING PROTEIN"/>
    <property type="match status" value="1"/>
</dbReference>
<proteinExistence type="inferred from homology"/>
<dbReference type="KEGG" id="ifn:GM661_06075"/>
<dbReference type="InterPro" id="IPR007214">
    <property type="entry name" value="YbaK/aa-tRNA-synth-assoc-dom"/>
</dbReference>
<gene>
    <name evidence="3" type="ORF">GM661_06075</name>
</gene>
<dbReference type="InterPro" id="IPR040285">
    <property type="entry name" value="ProX/PRXD1"/>
</dbReference>
<protein>
    <submittedName>
        <fullName evidence="3">Prolyl-tRNA synthetase associated domain-containing protein</fullName>
    </submittedName>
</protein>
<evidence type="ECO:0000313" key="3">
    <source>
        <dbReference type="EMBL" id="QTL97579.1"/>
    </source>
</evidence>
<sequence length="160" mass="18326">MTNEEKEVIDLLENLEIEYKRVEHPPVFTVVEAKKRCEIEGTGCKNLFLKTNKNYYLTIIEDSKRADLKGISKQLKISRLSFANEEELADLLGLKPGEVTPFGLIKDIDNEVIVIVDNELEDSNFVSFHPNVNTSTLTLKYNDFEKFLDWTGNTIVKTIV</sequence>
<dbReference type="Gene3D" id="3.90.960.10">
    <property type="entry name" value="YbaK/aminoacyl-tRNA synthetase-associated domain"/>
    <property type="match status" value="1"/>
</dbReference>
<reference evidence="3" key="1">
    <citation type="submission" date="2019-12" db="EMBL/GenBank/DDBJ databases">
        <authorList>
            <person name="zhang j."/>
            <person name="sun C.M."/>
        </authorList>
    </citation>
    <scope>NUCLEOTIDE SEQUENCE</scope>
    <source>
        <strain evidence="3">NS-1</strain>
    </source>
</reference>
<evidence type="ECO:0000256" key="1">
    <source>
        <dbReference type="ARBA" id="ARBA00010201"/>
    </source>
</evidence>
<dbReference type="RefSeq" id="WP_230869204.1">
    <property type="nucleotide sequence ID" value="NZ_CP046640.1"/>
</dbReference>
<dbReference type="AlphaFoldDB" id="A0A8A7KDS0"/>
<dbReference type="EMBL" id="CP046640">
    <property type="protein sequence ID" value="QTL97579.1"/>
    <property type="molecule type" value="Genomic_DNA"/>
</dbReference>
<name>A0A8A7KDS0_9FIRM</name>
<comment type="similarity">
    <text evidence="1">Belongs to the PRORSD1 family.</text>
</comment>
<dbReference type="Pfam" id="PF04073">
    <property type="entry name" value="tRNA_edit"/>
    <property type="match status" value="1"/>
</dbReference>
<evidence type="ECO:0000259" key="2">
    <source>
        <dbReference type="Pfam" id="PF04073"/>
    </source>
</evidence>
<dbReference type="CDD" id="cd04335">
    <property type="entry name" value="PrdX_deacylase"/>
    <property type="match status" value="1"/>
</dbReference>
<feature type="domain" description="YbaK/aminoacyl-tRNA synthetase-associated" evidence="2">
    <location>
        <begin position="24"/>
        <end position="147"/>
    </location>
</feature>
<evidence type="ECO:0000313" key="4">
    <source>
        <dbReference type="Proteomes" id="UP000665020"/>
    </source>
</evidence>
<dbReference type="InterPro" id="IPR036754">
    <property type="entry name" value="YbaK/aa-tRNA-synt-asso_dom_sf"/>
</dbReference>
<organism evidence="3 4">
    <name type="scientific">Iocasia fonsfrigidae</name>
    <dbReference type="NCBI Taxonomy" id="2682810"/>
    <lineage>
        <taxon>Bacteria</taxon>
        <taxon>Bacillati</taxon>
        <taxon>Bacillota</taxon>
        <taxon>Clostridia</taxon>
        <taxon>Halanaerobiales</taxon>
        <taxon>Halanaerobiaceae</taxon>
        <taxon>Iocasia</taxon>
    </lineage>
</organism>
<dbReference type="Proteomes" id="UP000665020">
    <property type="component" value="Chromosome"/>
</dbReference>
<dbReference type="SUPFAM" id="SSF55826">
    <property type="entry name" value="YbaK/ProRS associated domain"/>
    <property type="match status" value="1"/>
</dbReference>
<dbReference type="PANTHER" id="PTHR31423:SF3">
    <property type="entry name" value="PROLYL-TRNA SYNTHETASE ASSOCIATED DOMAIN-CONTAINING PROTEIN 1-RELATED"/>
    <property type="match status" value="1"/>
</dbReference>